<feature type="region of interest" description="Disordered" evidence="1">
    <location>
        <begin position="162"/>
        <end position="186"/>
    </location>
</feature>
<proteinExistence type="predicted"/>
<evidence type="ECO:0000313" key="3">
    <source>
        <dbReference type="Proteomes" id="UP000314294"/>
    </source>
</evidence>
<dbReference type="EMBL" id="SRLO01000075">
    <property type="protein sequence ID" value="TNN78204.1"/>
    <property type="molecule type" value="Genomic_DNA"/>
</dbReference>
<organism evidence="2 3">
    <name type="scientific">Liparis tanakae</name>
    <name type="common">Tanaka's snailfish</name>
    <dbReference type="NCBI Taxonomy" id="230148"/>
    <lineage>
        <taxon>Eukaryota</taxon>
        <taxon>Metazoa</taxon>
        <taxon>Chordata</taxon>
        <taxon>Craniata</taxon>
        <taxon>Vertebrata</taxon>
        <taxon>Euteleostomi</taxon>
        <taxon>Actinopterygii</taxon>
        <taxon>Neopterygii</taxon>
        <taxon>Teleostei</taxon>
        <taxon>Neoteleostei</taxon>
        <taxon>Acanthomorphata</taxon>
        <taxon>Eupercaria</taxon>
        <taxon>Perciformes</taxon>
        <taxon>Cottioidei</taxon>
        <taxon>Cottales</taxon>
        <taxon>Liparidae</taxon>
        <taxon>Liparis</taxon>
    </lineage>
</organism>
<name>A0A4Z2IL58_9TELE</name>
<evidence type="ECO:0000256" key="1">
    <source>
        <dbReference type="SAM" id="MobiDB-lite"/>
    </source>
</evidence>
<evidence type="ECO:0000313" key="2">
    <source>
        <dbReference type="EMBL" id="TNN78204.1"/>
    </source>
</evidence>
<reference evidence="2 3" key="1">
    <citation type="submission" date="2019-03" db="EMBL/GenBank/DDBJ databases">
        <title>First draft genome of Liparis tanakae, snailfish: a comprehensive survey of snailfish specific genes.</title>
        <authorList>
            <person name="Kim W."/>
            <person name="Song I."/>
            <person name="Jeong J.-H."/>
            <person name="Kim D."/>
            <person name="Kim S."/>
            <person name="Ryu S."/>
            <person name="Song J.Y."/>
            <person name="Lee S.K."/>
        </authorList>
    </citation>
    <scope>NUCLEOTIDE SEQUENCE [LARGE SCALE GENOMIC DNA]</scope>
    <source>
        <tissue evidence="2">Muscle</tissue>
    </source>
</reference>
<comment type="caution">
    <text evidence="2">The sequence shown here is derived from an EMBL/GenBank/DDBJ whole genome shotgun (WGS) entry which is preliminary data.</text>
</comment>
<gene>
    <name evidence="2" type="ORF">EYF80_011444</name>
</gene>
<dbReference type="AlphaFoldDB" id="A0A4Z2IL58"/>
<accession>A0A4Z2IL58</accession>
<sequence>MPQKPSEPQHGRQMRDMFGAPNDSLLFAWLCGPCQSVGSTIKGSFEDVYANRFARSSAAAHWRNIWFCLGAVFIPHVVPGAVCREFMCPECSTRSRRPEFSHEISKCETDLTIFPVGSSSTQNSQPIGFLTQIITTATLITLTISRKRMTSAGFRSGIAARAGRHTAENQSRAGAGMSPGSQWEMM</sequence>
<dbReference type="Proteomes" id="UP000314294">
    <property type="component" value="Unassembled WGS sequence"/>
</dbReference>
<keyword evidence="3" id="KW-1185">Reference proteome</keyword>
<protein>
    <submittedName>
        <fullName evidence="2">Uncharacterized protein</fullName>
    </submittedName>
</protein>